<feature type="transmembrane region" description="Helical" evidence="1">
    <location>
        <begin position="74"/>
        <end position="93"/>
    </location>
</feature>
<evidence type="ECO:0000256" key="1">
    <source>
        <dbReference type="SAM" id="Phobius"/>
    </source>
</evidence>
<dbReference type="EMBL" id="UYRT01003078">
    <property type="protein sequence ID" value="VDK32550.1"/>
    <property type="molecule type" value="Genomic_DNA"/>
</dbReference>
<dbReference type="GO" id="GO:0016020">
    <property type="term" value="C:membrane"/>
    <property type="evidence" value="ECO:0007669"/>
    <property type="project" value="InterPro"/>
</dbReference>
<proteinExistence type="predicted"/>
<reference evidence="4" key="1">
    <citation type="submission" date="2016-06" db="UniProtKB">
        <authorList>
            <consortium name="WormBaseParasite"/>
        </authorList>
    </citation>
    <scope>IDENTIFICATION</scope>
</reference>
<organism evidence="4">
    <name type="scientific">Gongylonema pulchrum</name>
    <dbReference type="NCBI Taxonomy" id="637853"/>
    <lineage>
        <taxon>Eukaryota</taxon>
        <taxon>Metazoa</taxon>
        <taxon>Ecdysozoa</taxon>
        <taxon>Nematoda</taxon>
        <taxon>Chromadorea</taxon>
        <taxon>Rhabditida</taxon>
        <taxon>Spirurina</taxon>
        <taxon>Spiruromorpha</taxon>
        <taxon>Spiruroidea</taxon>
        <taxon>Gongylonematidae</taxon>
        <taxon>Gongylonema</taxon>
    </lineage>
</organism>
<keyword evidence="1" id="KW-0472">Membrane</keyword>
<name>A0A183D0B7_9BILA</name>
<protein>
    <submittedName>
        <fullName evidence="4">Neur_chan_LBD domain-containing protein</fullName>
    </submittedName>
</protein>
<keyword evidence="1" id="KW-0812">Transmembrane</keyword>
<keyword evidence="1" id="KW-1133">Transmembrane helix</keyword>
<dbReference type="SUPFAM" id="SSF63712">
    <property type="entry name" value="Nicotinic receptor ligand binding domain-like"/>
    <property type="match status" value="1"/>
</dbReference>
<gene>
    <name evidence="2" type="ORF">GPUH_LOCUS2158</name>
</gene>
<dbReference type="OrthoDB" id="5975154at2759"/>
<dbReference type="GO" id="GO:0005230">
    <property type="term" value="F:extracellular ligand-gated monoatomic ion channel activity"/>
    <property type="evidence" value="ECO:0007669"/>
    <property type="project" value="InterPro"/>
</dbReference>
<accession>A0A183D0B7</accession>
<dbReference type="WBParaSite" id="GPUH_0000216301-mRNA-1">
    <property type="protein sequence ID" value="GPUH_0000216301-mRNA-1"/>
    <property type="gene ID" value="GPUH_0000216301"/>
</dbReference>
<dbReference type="Proteomes" id="UP000271098">
    <property type="component" value="Unassembled WGS sequence"/>
</dbReference>
<reference evidence="2 3" key="2">
    <citation type="submission" date="2018-11" db="EMBL/GenBank/DDBJ databases">
        <authorList>
            <consortium name="Pathogen Informatics"/>
        </authorList>
    </citation>
    <scope>NUCLEOTIDE SEQUENCE [LARGE SCALE GENOMIC DNA]</scope>
</reference>
<evidence type="ECO:0000313" key="4">
    <source>
        <dbReference type="WBParaSite" id="GPUH_0000216301-mRNA-1"/>
    </source>
</evidence>
<dbReference type="Gene3D" id="2.70.170.10">
    <property type="entry name" value="Neurotransmitter-gated ion-channel ligand-binding domain"/>
    <property type="match status" value="1"/>
</dbReference>
<evidence type="ECO:0000313" key="3">
    <source>
        <dbReference type="Proteomes" id="UP000271098"/>
    </source>
</evidence>
<dbReference type="InterPro" id="IPR036734">
    <property type="entry name" value="Neur_chan_lig-bd_sf"/>
</dbReference>
<dbReference type="AlphaFoldDB" id="A0A183D0B7"/>
<sequence length="96" mass="11098">MYDYIRVTPVVLGFNAVSGFIAVELPNVPNRTEIPDDNLRQFGVNDEQRLFKHIIHNYDVSVRPVRNASTVVDVYMGLTLTHIFNIVIFFIFVTHF</sequence>
<keyword evidence="3" id="KW-1185">Reference proteome</keyword>
<evidence type="ECO:0000313" key="2">
    <source>
        <dbReference type="EMBL" id="VDK32550.1"/>
    </source>
</evidence>